<keyword evidence="3" id="KW-1185">Reference proteome</keyword>
<name>A0ABT0SG75_9GAMM</name>
<feature type="compositionally biased region" description="Basic and acidic residues" evidence="1">
    <location>
        <begin position="39"/>
        <end position="58"/>
    </location>
</feature>
<evidence type="ECO:0000313" key="2">
    <source>
        <dbReference type="EMBL" id="MCL7714323.1"/>
    </source>
</evidence>
<evidence type="ECO:0000313" key="3">
    <source>
        <dbReference type="Proteomes" id="UP001431235"/>
    </source>
</evidence>
<organism evidence="2 3">
    <name type="scientific">Stenotrophomonas mori</name>
    <dbReference type="NCBI Taxonomy" id="2871096"/>
    <lineage>
        <taxon>Bacteria</taxon>
        <taxon>Pseudomonadati</taxon>
        <taxon>Pseudomonadota</taxon>
        <taxon>Gammaproteobacteria</taxon>
        <taxon>Lysobacterales</taxon>
        <taxon>Lysobacteraceae</taxon>
        <taxon>Stenotrophomonas</taxon>
    </lineage>
</organism>
<dbReference type="Proteomes" id="UP001431235">
    <property type="component" value="Unassembled WGS sequence"/>
</dbReference>
<reference evidence="2 3" key="1">
    <citation type="submission" date="2021-08" db="EMBL/GenBank/DDBJ databases">
        <title>Novel members of of the genus Stenotrophomonas from differernt environment.</title>
        <authorList>
            <person name="Deng Y."/>
        </authorList>
    </citation>
    <scope>NUCLEOTIDE SEQUENCE [LARGE SCALE GENOMIC DNA]</scope>
    <source>
        <strain evidence="2 3">CPCC 101365</strain>
    </source>
</reference>
<comment type="caution">
    <text evidence="2">The sequence shown here is derived from an EMBL/GenBank/DDBJ whole genome shotgun (WGS) entry which is preliminary data.</text>
</comment>
<feature type="region of interest" description="Disordered" evidence="1">
    <location>
        <begin position="28"/>
        <end position="89"/>
    </location>
</feature>
<accession>A0ABT0SG75</accession>
<gene>
    <name evidence="2" type="ORF">K5L01_06625</name>
</gene>
<proteinExistence type="predicted"/>
<evidence type="ECO:0000256" key="1">
    <source>
        <dbReference type="SAM" id="MobiDB-lite"/>
    </source>
</evidence>
<sequence>MNGLFATPDTTAGVHFDIAGWTCAPWRGDTLHPAGQEQPRADLHRDRRDLLRHPEAARPRVLGRRPQAHRDRTQAARDVAGLQRRIQPN</sequence>
<dbReference type="EMBL" id="JAIKTS010000001">
    <property type="protein sequence ID" value="MCL7714323.1"/>
    <property type="molecule type" value="Genomic_DNA"/>
</dbReference>
<protein>
    <submittedName>
        <fullName evidence="2">Uncharacterized protein</fullName>
    </submittedName>
</protein>